<dbReference type="Proteomes" id="UP001172082">
    <property type="component" value="Unassembled WGS sequence"/>
</dbReference>
<protein>
    <submittedName>
        <fullName evidence="2">VWA domain-containing protein</fullName>
    </submittedName>
</protein>
<dbReference type="SMART" id="SM00327">
    <property type="entry name" value="VWA"/>
    <property type="match status" value="1"/>
</dbReference>
<proteinExistence type="predicted"/>
<comment type="caution">
    <text evidence="2">The sequence shown here is derived from an EMBL/GenBank/DDBJ whole genome shotgun (WGS) entry which is preliminary data.</text>
</comment>
<dbReference type="InterPro" id="IPR002035">
    <property type="entry name" value="VWF_A"/>
</dbReference>
<dbReference type="InterPro" id="IPR036465">
    <property type="entry name" value="vWFA_dom_sf"/>
</dbReference>
<name>A0ABT8KUP6_9BACT</name>
<evidence type="ECO:0000313" key="3">
    <source>
        <dbReference type="Proteomes" id="UP001172082"/>
    </source>
</evidence>
<dbReference type="EMBL" id="JAUJEA010000011">
    <property type="protein sequence ID" value="MDN5204499.1"/>
    <property type="molecule type" value="Genomic_DNA"/>
</dbReference>
<feature type="domain" description="VWFA" evidence="1">
    <location>
        <begin position="116"/>
        <end position="289"/>
    </location>
</feature>
<evidence type="ECO:0000259" key="1">
    <source>
        <dbReference type="PROSITE" id="PS50234"/>
    </source>
</evidence>
<dbReference type="PROSITE" id="PS51257">
    <property type="entry name" value="PROKAR_LIPOPROTEIN"/>
    <property type="match status" value="1"/>
</dbReference>
<accession>A0ABT8KUP6</accession>
<dbReference type="PROSITE" id="PS50234">
    <property type="entry name" value="VWFA"/>
    <property type="match status" value="1"/>
</dbReference>
<dbReference type="Gene3D" id="3.40.50.410">
    <property type="entry name" value="von Willebrand factor, type A domain"/>
    <property type="match status" value="1"/>
</dbReference>
<keyword evidence="3" id="KW-1185">Reference proteome</keyword>
<dbReference type="RefSeq" id="WP_346754520.1">
    <property type="nucleotide sequence ID" value="NZ_JAUJEA010000011.1"/>
</dbReference>
<dbReference type="Pfam" id="PF13519">
    <property type="entry name" value="VWA_2"/>
    <property type="match status" value="1"/>
</dbReference>
<dbReference type="SUPFAM" id="SSF53300">
    <property type="entry name" value="vWA-like"/>
    <property type="match status" value="1"/>
</dbReference>
<gene>
    <name evidence="2" type="ORF">QQ008_24105</name>
</gene>
<sequence>MTFLKELTKNGLLGLILIGAGLFGVIACSDDEAAPNPFIKTPGTGEFYRISAFGNVDVIPSKRQVRILARVTDSLHFGVPGLEKSDFEVLENNEDKVSDVEANTKIDPDSIPFTIKTVLLLDISKSLEGEINNIKTAVNNLIDAKVDQQEFAIYTFDSKVNMIQDFTSDAITLKNSVNALPESELDASTNLYRAIIDASKAWQDKITIDEIQEGSMIIFTDGKHNADPNLNLNAAIGAIKGKSVFVAALDGPNLDEANLKSIVGNEARYLLADDISKLEEVFLSIQQKIITQSKSIYYITYTSPISVSGTQNLKVLLKNNRNIGEDCMVEKTFSTSGF</sequence>
<dbReference type="CDD" id="cd00198">
    <property type="entry name" value="vWFA"/>
    <property type="match status" value="1"/>
</dbReference>
<reference evidence="2" key="1">
    <citation type="submission" date="2023-06" db="EMBL/GenBank/DDBJ databases">
        <title>Genomic of Parafulvivirga corallium.</title>
        <authorList>
            <person name="Wang G."/>
        </authorList>
    </citation>
    <scope>NUCLEOTIDE SEQUENCE</scope>
    <source>
        <strain evidence="2">BMA10</strain>
    </source>
</reference>
<evidence type="ECO:0000313" key="2">
    <source>
        <dbReference type="EMBL" id="MDN5204499.1"/>
    </source>
</evidence>
<organism evidence="2 3">
    <name type="scientific">Splendidivirga corallicola</name>
    <dbReference type="NCBI Taxonomy" id="3051826"/>
    <lineage>
        <taxon>Bacteria</taxon>
        <taxon>Pseudomonadati</taxon>
        <taxon>Bacteroidota</taxon>
        <taxon>Cytophagia</taxon>
        <taxon>Cytophagales</taxon>
        <taxon>Splendidivirgaceae</taxon>
        <taxon>Splendidivirga</taxon>
    </lineage>
</organism>